<reference evidence="4" key="1">
    <citation type="submission" date="2023-01" db="EMBL/GenBank/DDBJ databases">
        <title>Genome assembly of the deep-sea coral Lophelia pertusa.</title>
        <authorList>
            <person name="Herrera S."/>
            <person name="Cordes E."/>
        </authorList>
    </citation>
    <scope>NUCLEOTIDE SEQUENCE</scope>
    <source>
        <strain evidence="4">USNM1676648</strain>
        <tissue evidence="4">Polyp</tissue>
    </source>
</reference>
<evidence type="ECO:0000313" key="5">
    <source>
        <dbReference type="Proteomes" id="UP001163046"/>
    </source>
</evidence>
<accession>A0A9W9YV30</accession>
<dbReference type="InterPro" id="IPR050348">
    <property type="entry name" value="Protein-Tyr_Phosphatase"/>
</dbReference>
<dbReference type="PROSITE" id="PS50056">
    <property type="entry name" value="TYR_PHOSPHATASE_2"/>
    <property type="match status" value="1"/>
</dbReference>
<dbReference type="AlphaFoldDB" id="A0A9W9YV30"/>
<dbReference type="PRINTS" id="PR00700">
    <property type="entry name" value="PRTYPHPHTASE"/>
</dbReference>
<dbReference type="InterPro" id="IPR029021">
    <property type="entry name" value="Prot-tyrosine_phosphatase-like"/>
</dbReference>
<sequence length="611" mass="69836">MAEIGMIVRSDQEQEAIAVFLREANKDRAEHGSSPVGTSTALTFLMARKFNAERAVNLYRQYQYERHLYYLQEMAPYDEPLRSELLGGKFTVLDARDSGGAAIAVFTAREHFPAATSHRTVIQGIAFQLDECLKSYETQKNGLVLLYDMTESGYHNFDYNLARKVMGLLKGGYPARLKNVFIISPPMWFRAVLSVFSNFLQEKLKERIEVIPKEMLPQRLPAYSIPESLGGTLKVDHLAWLNKCLTSYSLAESSNCNGGTKDFTRRGDNNSRRVESSTFDQQVGLRNEGSCTVMEFIEHMMKLQRKGIKIEFVNLKRQAGVGSFQSARLPENLKKNRYTDVLCLDESRVKLADLDGDTSSNYIHANFMDGYKQAKAYIATQGPLPHTRGDFWRMAWEQQVYVIVMVTRCIERSRMKCIQYWPENHETQEFATIDVSHEETLEFEDHIERVFWMKHKRSGETRRIVHFQMTSWPDFGVPSSAESCLHVVGLVREAQTDAVQALGSKWRGHPKGPPIIVHCSAGIGRTGTFCTIDVNVARLTDVGKCEVLNTVKQFRGQRALTIQTVEQYEFCHLAILEHAQNMPSTRQEEKEAIRDFLEGWKMQRRDSSDTD</sequence>
<feature type="domain" description="Tyrosine-protein phosphatase" evidence="1">
    <location>
        <begin position="308"/>
        <end position="578"/>
    </location>
</feature>
<dbReference type="CDD" id="cd00170">
    <property type="entry name" value="SEC14"/>
    <property type="match status" value="1"/>
</dbReference>
<dbReference type="SUPFAM" id="SSF52799">
    <property type="entry name" value="(Phosphotyrosine protein) phosphatases II"/>
    <property type="match status" value="1"/>
</dbReference>
<keyword evidence="5" id="KW-1185">Reference proteome</keyword>
<dbReference type="PROSITE" id="PS50191">
    <property type="entry name" value="CRAL_TRIO"/>
    <property type="match status" value="1"/>
</dbReference>
<dbReference type="InterPro" id="IPR003595">
    <property type="entry name" value="Tyr_Pase_cat"/>
</dbReference>
<dbReference type="InterPro" id="IPR036865">
    <property type="entry name" value="CRAL-TRIO_dom_sf"/>
</dbReference>
<dbReference type="Gene3D" id="3.40.525.10">
    <property type="entry name" value="CRAL-TRIO lipid binding domain"/>
    <property type="match status" value="1"/>
</dbReference>
<gene>
    <name evidence="4" type="primary">PTPN9</name>
    <name evidence="4" type="ORF">OS493_035483</name>
</gene>
<dbReference type="SUPFAM" id="SSF52087">
    <property type="entry name" value="CRAL/TRIO domain"/>
    <property type="match status" value="1"/>
</dbReference>
<dbReference type="EMBL" id="MU826879">
    <property type="protein sequence ID" value="KAJ7369910.1"/>
    <property type="molecule type" value="Genomic_DNA"/>
</dbReference>
<organism evidence="4 5">
    <name type="scientific">Desmophyllum pertusum</name>
    <dbReference type="NCBI Taxonomy" id="174260"/>
    <lineage>
        <taxon>Eukaryota</taxon>
        <taxon>Metazoa</taxon>
        <taxon>Cnidaria</taxon>
        <taxon>Anthozoa</taxon>
        <taxon>Hexacorallia</taxon>
        <taxon>Scleractinia</taxon>
        <taxon>Caryophylliina</taxon>
        <taxon>Caryophylliidae</taxon>
        <taxon>Desmophyllum</taxon>
    </lineage>
</organism>
<dbReference type="PANTHER" id="PTHR19134">
    <property type="entry name" value="RECEPTOR-TYPE TYROSINE-PROTEIN PHOSPHATASE"/>
    <property type="match status" value="1"/>
</dbReference>
<feature type="domain" description="Tyrosine specific protein phosphatases" evidence="2">
    <location>
        <begin position="485"/>
        <end position="569"/>
    </location>
</feature>
<evidence type="ECO:0000259" key="1">
    <source>
        <dbReference type="PROSITE" id="PS50055"/>
    </source>
</evidence>
<evidence type="ECO:0000259" key="2">
    <source>
        <dbReference type="PROSITE" id="PS50056"/>
    </source>
</evidence>
<dbReference type="GO" id="GO:0004725">
    <property type="term" value="F:protein tyrosine phosphatase activity"/>
    <property type="evidence" value="ECO:0007669"/>
    <property type="project" value="UniProtKB-EC"/>
</dbReference>
<evidence type="ECO:0000259" key="3">
    <source>
        <dbReference type="PROSITE" id="PS50191"/>
    </source>
</evidence>
<dbReference type="Proteomes" id="UP001163046">
    <property type="component" value="Unassembled WGS sequence"/>
</dbReference>
<dbReference type="InterPro" id="IPR000242">
    <property type="entry name" value="PTP_cat"/>
</dbReference>
<proteinExistence type="predicted"/>
<comment type="caution">
    <text evidence="4">The sequence shown here is derived from an EMBL/GenBank/DDBJ whole genome shotgun (WGS) entry which is preliminary data.</text>
</comment>
<feature type="domain" description="CRAL-TRIO" evidence="3">
    <location>
        <begin position="78"/>
        <end position="237"/>
    </location>
</feature>
<keyword evidence="4" id="KW-0378">Hydrolase</keyword>
<dbReference type="PANTHER" id="PTHR19134:SF534">
    <property type="entry name" value="LD27988P"/>
    <property type="match status" value="1"/>
</dbReference>
<dbReference type="Pfam" id="PF00650">
    <property type="entry name" value="CRAL_TRIO"/>
    <property type="match status" value="1"/>
</dbReference>
<dbReference type="SMART" id="SM00404">
    <property type="entry name" value="PTPc_motif"/>
    <property type="match status" value="1"/>
</dbReference>
<dbReference type="InterPro" id="IPR000387">
    <property type="entry name" value="Tyr_Pase_dom"/>
</dbReference>
<dbReference type="EC" id="3.1.3.48" evidence="4"/>
<protein>
    <submittedName>
        <fullName evidence="4">Tyrosine-protein phosphatase non-receptor type 9</fullName>
        <ecNumber evidence="4">3.1.3.48</ecNumber>
    </submittedName>
</protein>
<evidence type="ECO:0000313" key="4">
    <source>
        <dbReference type="EMBL" id="KAJ7369910.1"/>
    </source>
</evidence>
<dbReference type="Pfam" id="PF00102">
    <property type="entry name" value="Y_phosphatase"/>
    <property type="match status" value="1"/>
</dbReference>
<dbReference type="PROSITE" id="PS00383">
    <property type="entry name" value="TYR_PHOSPHATASE_1"/>
    <property type="match status" value="1"/>
</dbReference>
<dbReference type="SMART" id="SM00516">
    <property type="entry name" value="SEC14"/>
    <property type="match status" value="1"/>
</dbReference>
<dbReference type="PROSITE" id="PS50055">
    <property type="entry name" value="TYR_PHOSPHATASE_PTP"/>
    <property type="match status" value="1"/>
</dbReference>
<dbReference type="InterPro" id="IPR016130">
    <property type="entry name" value="Tyr_Pase_AS"/>
</dbReference>
<dbReference type="InterPro" id="IPR001251">
    <property type="entry name" value="CRAL-TRIO_dom"/>
</dbReference>
<name>A0A9W9YV30_9CNID</name>
<dbReference type="FunFam" id="3.90.190.10:FF:000026">
    <property type="entry name" value="tyrosine-protein phosphatase non-receptor type 9"/>
    <property type="match status" value="1"/>
</dbReference>
<dbReference type="Gene3D" id="3.90.190.10">
    <property type="entry name" value="Protein tyrosine phosphatase superfamily"/>
    <property type="match status" value="1"/>
</dbReference>
<dbReference type="OrthoDB" id="10051650at2759"/>
<dbReference type="SMART" id="SM00194">
    <property type="entry name" value="PTPc"/>
    <property type="match status" value="1"/>
</dbReference>